<evidence type="ECO:0000313" key="4">
    <source>
        <dbReference type="EMBL" id="QQP50017.1"/>
    </source>
</evidence>
<dbReference type="GO" id="GO:0006508">
    <property type="term" value="P:proteolysis"/>
    <property type="evidence" value="ECO:0007669"/>
    <property type="project" value="InterPro"/>
</dbReference>
<name>A0A7T8HHI0_CALRO</name>
<dbReference type="Proteomes" id="UP000595437">
    <property type="component" value="Chromosome 7"/>
</dbReference>
<reference evidence="5" key="1">
    <citation type="submission" date="2021-01" db="EMBL/GenBank/DDBJ databases">
        <title>Caligus Genome Assembly.</title>
        <authorList>
            <person name="Gallardo-Escarate C."/>
        </authorList>
    </citation>
    <scope>NUCLEOTIDE SEQUENCE [LARGE SCALE GENOMIC DNA]</scope>
</reference>
<feature type="domain" description="Peptidase A2" evidence="3">
    <location>
        <begin position="136"/>
        <end position="210"/>
    </location>
</feature>
<evidence type="ECO:0000259" key="3">
    <source>
        <dbReference type="PROSITE" id="PS50175"/>
    </source>
</evidence>
<evidence type="ECO:0000256" key="1">
    <source>
        <dbReference type="ARBA" id="ARBA00022801"/>
    </source>
</evidence>
<feature type="region of interest" description="Disordered" evidence="2">
    <location>
        <begin position="71"/>
        <end position="103"/>
    </location>
</feature>
<dbReference type="Gene3D" id="2.40.70.10">
    <property type="entry name" value="Acid Proteases"/>
    <property type="match status" value="1"/>
</dbReference>
<proteinExistence type="predicted"/>
<dbReference type="OrthoDB" id="8195376at2759"/>
<dbReference type="AlphaFoldDB" id="A0A7T8HHI0"/>
<protein>
    <recommendedName>
        <fullName evidence="3">Peptidase A2 domain-containing protein</fullName>
    </recommendedName>
</protein>
<keyword evidence="1" id="KW-0378">Hydrolase</keyword>
<dbReference type="Pfam" id="PF00077">
    <property type="entry name" value="RVP"/>
    <property type="match status" value="1"/>
</dbReference>
<sequence length="238" mass="26519">MDDFLTRLRAQARFCKYVCSSCKESYEEDALVETVVTNTCSVKLRQIAFQKKIISLDEVVQMGRALESAENKLREMSNEKSVMSSEYKGPKGPRKWQNSNKKPLPKEEVQQKDIIQCKFCGAKRAFVEARISGKNVKFLLDLGANVNLIPRRLVPGKAYPRQDGSITCFGGGSVPITGKVSLPLAINRGKKGTVEFLITEVDMPILGSEACLNFGLVSIHKPSFLCNEVSTVVRIWKP</sequence>
<dbReference type="InterPro" id="IPR001995">
    <property type="entry name" value="Peptidase_A2_cat"/>
</dbReference>
<dbReference type="PROSITE" id="PS50175">
    <property type="entry name" value="ASP_PROT_RETROV"/>
    <property type="match status" value="1"/>
</dbReference>
<evidence type="ECO:0000313" key="5">
    <source>
        <dbReference type="Proteomes" id="UP000595437"/>
    </source>
</evidence>
<gene>
    <name evidence="4" type="ORF">FKW44_010867</name>
</gene>
<dbReference type="SUPFAM" id="SSF50630">
    <property type="entry name" value="Acid proteases"/>
    <property type="match status" value="1"/>
</dbReference>
<dbReference type="InterPro" id="IPR021109">
    <property type="entry name" value="Peptidase_aspartic_dom_sf"/>
</dbReference>
<keyword evidence="5" id="KW-1185">Reference proteome</keyword>
<dbReference type="GO" id="GO:0004190">
    <property type="term" value="F:aspartic-type endopeptidase activity"/>
    <property type="evidence" value="ECO:0007669"/>
    <property type="project" value="InterPro"/>
</dbReference>
<evidence type="ECO:0000256" key="2">
    <source>
        <dbReference type="SAM" id="MobiDB-lite"/>
    </source>
</evidence>
<accession>A0A7T8HHI0</accession>
<dbReference type="EMBL" id="CP045896">
    <property type="protein sequence ID" value="QQP50017.1"/>
    <property type="molecule type" value="Genomic_DNA"/>
</dbReference>
<dbReference type="InterPro" id="IPR018061">
    <property type="entry name" value="Retropepsins"/>
</dbReference>
<organism evidence="4 5">
    <name type="scientific">Caligus rogercresseyi</name>
    <name type="common">Sea louse</name>
    <dbReference type="NCBI Taxonomy" id="217165"/>
    <lineage>
        <taxon>Eukaryota</taxon>
        <taxon>Metazoa</taxon>
        <taxon>Ecdysozoa</taxon>
        <taxon>Arthropoda</taxon>
        <taxon>Crustacea</taxon>
        <taxon>Multicrustacea</taxon>
        <taxon>Hexanauplia</taxon>
        <taxon>Copepoda</taxon>
        <taxon>Siphonostomatoida</taxon>
        <taxon>Caligidae</taxon>
        <taxon>Caligus</taxon>
    </lineage>
</organism>